<organism evidence="1 2">
    <name type="scientific">Mikania micrantha</name>
    <name type="common">bitter vine</name>
    <dbReference type="NCBI Taxonomy" id="192012"/>
    <lineage>
        <taxon>Eukaryota</taxon>
        <taxon>Viridiplantae</taxon>
        <taxon>Streptophyta</taxon>
        <taxon>Embryophyta</taxon>
        <taxon>Tracheophyta</taxon>
        <taxon>Spermatophyta</taxon>
        <taxon>Magnoliopsida</taxon>
        <taxon>eudicotyledons</taxon>
        <taxon>Gunneridae</taxon>
        <taxon>Pentapetalae</taxon>
        <taxon>asterids</taxon>
        <taxon>campanulids</taxon>
        <taxon>Asterales</taxon>
        <taxon>Asteraceae</taxon>
        <taxon>Asteroideae</taxon>
        <taxon>Heliantheae alliance</taxon>
        <taxon>Eupatorieae</taxon>
        <taxon>Mikania</taxon>
    </lineage>
</organism>
<gene>
    <name evidence="1" type="ORF">E3N88_24451</name>
</gene>
<keyword evidence="2" id="KW-1185">Reference proteome</keyword>
<dbReference type="EMBL" id="SZYD01000013">
    <property type="protein sequence ID" value="KAD4384283.1"/>
    <property type="molecule type" value="Genomic_DNA"/>
</dbReference>
<comment type="caution">
    <text evidence="1">The sequence shown here is derived from an EMBL/GenBank/DDBJ whole genome shotgun (WGS) entry which is preliminary data.</text>
</comment>
<name>A0A5N6N394_9ASTR</name>
<accession>A0A5N6N394</accession>
<dbReference type="Proteomes" id="UP000326396">
    <property type="component" value="Linkage Group LG3"/>
</dbReference>
<protein>
    <submittedName>
        <fullName evidence="1">Uncharacterized protein</fullName>
    </submittedName>
</protein>
<sequence>MFFWVEKDNYLFLNGENPDDDGRAMISQELLSTNQQPTDNHRTVVDNEVGSDFQQLTSHRTGVVEADSVTQQSTSTDLISGG</sequence>
<dbReference type="AlphaFoldDB" id="A0A5N6N394"/>
<evidence type="ECO:0000313" key="1">
    <source>
        <dbReference type="EMBL" id="KAD4384283.1"/>
    </source>
</evidence>
<reference evidence="1 2" key="1">
    <citation type="submission" date="2019-05" db="EMBL/GenBank/DDBJ databases">
        <title>Mikania micrantha, genome provides insights into the molecular mechanism of rapid growth.</title>
        <authorList>
            <person name="Liu B."/>
        </authorList>
    </citation>
    <scope>NUCLEOTIDE SEQUENCE [LARGE SCALE GENOMIC DNA]</scope>
    <source>
        <strain evidence="1">NLD-2019</strain>
        <tissue evidence="1">Leaf</tissue>
    </source>
</reference>
<evidence type="ECO:0000313" key="2">
    <source>
        <dbReference type="Proteomes" id="UP000326396"/>
    </source>
</evidence>
<proteinExistence type="predicted"/>